<proteinExistence type="predicted"/>
<dbReference type="RefSeq" id="XP_035547650.1">
    <property type="nucleotide sequence ID" value="XM_035691757.1"/>
</dbReference>
<organism evidence="2 3">
    <name type="scientific">Juglans regia</name>
    <name type="common">English walnut</name>
    <dbReference type="NCBI Taxonomy" id="51240"/>
    <lineage>
        <taxon>Eukaryota</taxon>
        <taxon>Viridiplantae</taxon>
        <taxon>Streptophyta</taxon>
        <taxon>Embryophyta</taxon>
        <taxon>Tracheophyta</taxon>
        <taxon>Spermatophyta</taxon>
        <taxon>Magnoliopsida</taxon>
        <taxon>eudicotyledons</taxon>
        <taxon>Gunneridae</taxon>
        <taxon>Pentapetalae</taxon>
        <taxon>rosids</taxon>
        <taxon>fabids</taxon>
        <taxon>Fagales</taxon>
        <taxon>Juglandaceae</taxon>
        <taxon>Juglans</taxon>
    </lineage>
</organism>
<dbReference type="GeneID" id="109019689"/>
<dbReference type="AlphaFoldDB" id="A0A6P9EH76"/>
<evidence type="ECO:0000256" key="1">
    <source>
        <dbReference type="SAM" id="MobiDB-lite"/>
    </source>
</evidence>
<dbReference type="PANTHER" id="PTHR31248">
    <property type="entry name" value="DOMAIN PROTEIN, PUTATIVE (AFU_ORTHOLOGUE AFUA_5G04290)-RELATED"/>
    <property type="match status" value="1"/>
</dbReference>
<keyword evidence="2" id="KW-1185">Reference proteome</keyword>
<reference evidence="3" key="1">
    <citation type="submission" date="2025-08" db="UniProtKB">
        <authorList>
            <consortium name="RefSeq"/>
        </authorList>
    </citation>
    <scope>IDENTIFICATION</scope>
    <source>
        <tissue evidence="3">Leaves</tissue>
    </source>
</reference>
<accession>A0A6P9EH76</accession>
<protein>
    <submittedName>
        <fullName evidence="3">Glycine-rich protein A3-like</fullName>
    </submittedName>
</protein>
<dbReference type="PANTHER" id="PTHR31248:SF24">
    <property type="entry name" value="GLYCINE-RICH PROTEIN A3"/>
    <property type="match status" value="1"/>
</dbReference>
<dbReference type="InParanoid" id="A0A6P9EH76"/>
<sequence>MGGGKDKHGYQSSDKGLHSNLAGYGAGNGAGYYPPQGYPPQGYLPQGYPPQASYPPSGYPPPLVGYQPAGYPPPGGYPPPAYPTPSAYPGSSVPYHSGYGSMGGLLATGAAAAAAAYGSHQLSHGAHRPGYGGYYGYGHGKLKHGKYGKRWKNGMLGKHKYKKWK</sequence>
<evidence type="ECO:0000313" key="2">
    <source>
        <dbReference type="Proteomes" id="UP000235220"/>
    </source>
</evidence>
<evidence type="ECO:0000313" key="3">
    <source>
        <dbReference type="RefSeq" id="XP_035547650.1"/>
    </source>
</evidence>
<gene>
    <name evidence="3" type="primary">LOC109019689</name>
</gene>
<dbReference type="KEGG" id="jre:109019689"/>
<dbReference type="Proteomes" id="UP000235220">
    <property type="component" value="Chromosome 7"/>
</dbReference>
<feature type="region of interest" description="Disordered" evidence="1">
    <location>
        <begin position="35"/>
        <end position="70"/>
    </location>
</feature>
<feature type="region of interest" description="Disordered" evidence="1">
    <location>
        <begin position="1"/>
        <end position="21"/>
    </location>
</feature>
<name>A0A6P9EH76_JUGRE</name>
<feature type="compositionally biased region" description="Low complexity" evidence="1">
    <location>
        <begin position="35"/>
        <end position="51"/>
    </location>
</feature>